<dbReference type="RefSeq" id="WP_023066733.1">
    <property type="nucleotide sequence ID" value="NZ_AUZM01000026.1"/>
</dbReference>
<reference evidence="1 2" key="1">
    <citation type="journal article" date="2013" name="Front. Microbiol.">
        <title>Comparative genomic analyses of the cyanobacterium, Lyngbya aestuarii BL J, a powerful hydrogen producer.</title>
        <authorList>
            <person name="Kothari A."/>
            <person name="Vaughn M."/>
            <person name="Garcia-Pichel F."/>
        </authorList>
    </citation>
    <scope>NUCLEOTIDE SEQUENCE [LARGE SCALE GENOMIC DNA]</scope>
    <source>
        <strain evidence="1 2">BL J</strain>
    </source>
</reference>
<dbReference type="EMBL" id="AUZM01000026">
    <property type="protein sequence ID" value="ERT07097.1"/>
    <property type="molecule type" value="Genomic_DNA"/>
</dbReference>
<dbReference type="OrthoDB" id="467239at2"/>
<accession>U7QIJ5</accession>
<evidence type="ECO:0000313" key="2">
    <source>
        <dbReference type="Proteomes" id="UP000017127"/>
    </source>
</evidence>
<organism evidence="1 2">
    <name type="scientific">Lyngbya aestuarii BL J</name>
    <dbReference type="NCBI Taxonomy" id="1348334"/>
    <lineage>
        <taxon>Bacteria</taxon>
        <taxon>Bacillati</taxon>
        <taxon>Cyanobacteriota</taxon>
        <taxon>Cyanophyceae</taxon>
        <taxon>Oscillatoriophycideae</taxon>
        <taxon>Oscillatoriales</taxon>
        <taxon>Microcoleaceae</taxon>
        <taxon>Lyngbya</taxon>
    </lineage>
</organism>
<proteinExistence type="predicted"/>
<protein>
    <submittedName>
        <fullName evidence="1">Uncharacterized protein</fullName>
    </submittedName>
</protein>
<dbReference type="AlphaFoldDB" id="U7QIJ5"/>
<keyword evidence="2" id="KW-1185">Reference proteome</keyword>
<comment type="caution">
    <text evidence="1">The sequence shown here is derived from an EMBL/GenBank/DDBJ whole genome shotgun (WGS) entry which is preliminary data.</text>
</comment>
<name>U7QIJ5_9CYAN</name>
<sequence>MNIFHALADMIVYVSEAAARIFTLSDNISPVIGVQPFEGIPASSSEWED</sequence>
<gene>
    <name evidence="1" type="ORF">M595_2943</name>
</gene>
<dbReference type="Proteomes" id="UP000017127">
    <property type="component" value="Unassembled WGS sequence"/>
</dbReference>
<evidence type="ECO:0000313" key="1">
    <source>
        <dbReference type="EMBL" id="ERT07097.1"/>
    </source>
</evidence>